<dbReference type="PANTHER" id="PTHR11527">
    <property type="entry name" value="HEAT-SHOCK PROTEIN 20 FAMILY MEMBER"/>
    <property type="match status" value="1"/>
</dbReference>
<dbReference type="RefSeq" id="WP_344051444.1">
    <property type="nucleotide sequence ID" value="NZ_BAAAHG010000034.1"/>
</dbReference>
<evidence type="ECO:0000256" key="1">
    <source>
        <dbReference type="PROSITE-ProRule" id="PRU00285"/>
    </source>
</evidence>
<feature type="domain" description="SHSP" evidence="3">
    <location>
        <begin position="37"/>
        <end position="147"/>
    </location>
</feature>
<evidence type="ECO:0000256" key="2">
    <source>
        <dbReference type="RuleBase" id="RU003616"/>
    </source>
</evidence>
<comment type="caution">
    <text evidence="4">The sequence shown here is derived from an EMBL/GenBank/DDBJ whole genome shotgun (WGS) entry which is preliminary data.</text>
</comment>
<dbReference type="InterPro" id="IPR031107">
    <property type="entry name" value="Small_HSP"/>
</dbReference>
<evidence type="ECO:0000259" key="3">
    <source>
        <dbReference type="PROSITE" id="PS01031"/>
    </source>
</evidence>
<protein>
    <submittedName>
        <fullName evidence="4">Hsp20/alpha crystallin family protein</fullName>
    </submittedName>
</protein>
<dbReference type="PROSITE" id="PS01031">
    <property type="entry name" value="SHSP"/>
    <property type="match status" value="1"/>
</dbReference>
<comment type="similarity">
    <text evidence="1 2">Belongs to the small heat shock protein (HSP20) family.</text>
</comment>
<dbReference type="Gene3D" id="2.60.40.790">
    <property type="match status" value="1"/>
</dbReference>
<gene>
    <name evidence="4" type="ORF">GCM10009549_38750</name>
</gene>
<name>A0ABP3ZE60_9ACTN</name>
<keyword evidence="5" id="KW-1185">Reference proteome</keyword>
<accession>A0ABP3ZE60</accession>
<evidence type="ECO:0000313" key="5">
    <source>
        <dbReference type="Proteomes" id="UP001501005"/>
    </source>
</evidence>
<dbReference type="SUPFAM" id="SSF49764">
    <property type="entry name" value="HSP20-like chaperones"/>
    <property type="match status" value="1"/>
</dbReference>
<reference evidence="5" key="1">
    <citation type="journal article" date="2019" name="Int. J. Syst. Evol. Microbiol.">
        <title>The Global Catalogue of Microorganisms (GCM) 10K type strain sequencing project: providing services to taxonomists for standard genome sequencing and annotation.</title>
        <authorList>
            <consortium name="The Broad Institute Genomics Platform"/>
            <consortium name="The Broad Institute Genome Sequencing Center for Infectious Disease"/>
            <person name="Wu L."/>
            <person name="Ma J."/>
        </authorList>
    </citation>
    <scope>NUCLEOTIDE SEQUENCE [LARGE SCALE GENOMIC DNA]</scope>
    <source>
        <strain evidence="5">JCM 10673</strain>
    </source>
</reference>
<organism evidence="4 5">
    <name type="scientific">Streptomyces thermoalcalitolerans</name>
    <dbReference type="NCBI Taxonomy" id="65605"/>
    <lineage>
        <taxon>Bacteria</taxon>
        <taxon>Bacillati</taxon>
        <taxon>Actinomycetota</taxon>
        <taxon>Actinomycetes</taxon>
        <taxon>Kitasatosporales</taxon>
        <taxon>Streptomycetaceae</taxon>
        <taxon>Streptomyces</taxon>
    </lineage>
</organism>
<dbReference type="CDD" id="cd06464">
    <property type="entry name" value="ACD_sHsps-like"/>
    <property type="match status" value="1"/>
</dbReference>
<dbReference type="InterPro" id="IPR008978">
    <property type="entry name" value="HSP20-like_chaperone"/>
</dbReference>
<evidence type="ECO:0000313" key="4">
    <source>
        <dbReference type="EMBL" id="GAA0920276.1"/>
    </source>
</evidence>
<dbReference type="EMBL" id="BAAAHG010000034">
    <property type="protein sequence ID" value="GAA0920276.1"/>
    <property type="molecule type" value="Genomic_DNA"/>
</dbReference>
<sequence>MTLPARRDIGSALWSPFRELEELRERMNTFWTHGFAGGMEGIWSPLVDLEETDDAYLVEIELPGVKKDDISVEIEGGELAVHGEVKEKEREGVVRSRMRRTGRFDYRTTLPRGVDADRVQADLSNGVLTLKLPKAEEAKPRRIEISG</sequence>
<dbReference type="Pfam" id="PF00011">
    <property type="entry name" value="HSP20"/>
    <property type="match status" value="1"/>
</dbReference>
<dbReference type="Proteomes" id="UP001501005">
    <property type="component" value="Unassembled WGS sequence"/>
</dbReference>
<dbReference type="InterPro" id="IPR002068">
    <property type="entry name" value="A-crystallin/Hsp20_dom"/>
</dbReference>
<proteinExistence type="inferred from homology"/>